<evidence type="ECO:0000313" key="2">
    <source>
        <dbReference type="EMBL" id="KAK9092166.1"/>
    </source>
</evidence>
<protein>
    <submittedName>
        <fullName evidence="2">Uncharacterized protein</fullName>
    </submittedName>
</protein>
<organism evidence="2 3">
    <name type="scientific">Stephania yunnanensis</name>
    <dbReference type="NCBI Taxonomy" id="152371"/>
    <lineage>
        <taxon>Eukaryota</taxon>
        <taxon>Viridiplantae</taxon>
        <taxon>Streptophyta</taxon>
        <taxon>Embryophyta</taxon>
        <taxon>Tracheophyta</taxon>
        <taxon>Spermatophyta</taxon>
        <taxon>Magnoliopsida</taxon>
        <taxon>Ranunculales</taxon>
        <taxon>Menispermaceae</taxon>
        <taxon>Menispermoideae</taxon>
        <taxon>Cissampelideae</taxon>
        <taxon>Stephania</taxon>
    </lineage>
</organism>
<gene>
    <name evidence="2" type="ORF">Syun_027077</name>
</gene>
<evidence type="ECO:0000256" key="1">
    <source>
        <dbReference type="SAM" id="MobiDB-lite"/>
    </source>
</evidence>
<name>A0AAP0EF01_9MAGN</name>
<dbReference type="Proteomes" id="UP001420932">
    <property type="component" value="Unassembled WGS sequence"/>
</dbReference>
<dbReference type="AlphaFoldDB" id="A0AAP0EF01"/>
<sequence>METLGQNHKCLQHSHSTLSIAQSRRSLSRTPHSLTRSLTLASLTLAQQPLRENPSFVSQTRFNSRSNGGSRFSSCCYAKSLFDAFAAHVRSNEPPIVRRPAMLGGGLGQEDAKSTSFGDFPRIETHQR</sequence>
<comment type="caution">
    <text evidence="2">The sequence shown here is derived from an EMBL/GenBank/DDBJ whole genome shotgun (WGS) entry which is preliminary data.</text>
</comment>
<feature type="region of interest" description="Disordered" evidence="1">
    <location>
        <begin position="100"/>
        <end position="128"/>
    </location>
</feature>
<reference evidence="2 3" key="1">
    <citation type="submission" date="2024-01" db="EMBL/GenBank/DDBJ databases">
        <title>Genome assemblies of Stephania.</title>
        <authorList>
            <person name="Yang L."/>
        </authorList>
    </citation>
    <scope>NUCLEOTIDE SEQUENCE [LARGE SCALE GENOMIC DNA]</scope>
    <source>
        <strain evidence="2">YNDBR</strain>
        <tissue evidence="2">Leaf</tissue>
    </source>
</reference>
<keyword evidence="3" id="KW-1185">Reference proteome</keyword>
<evidence type="ECO:0000313" key="3">
    <source>
        <dbReference type="Proteomes" id="UP001420932"/>
    </source>
</evidence>
<proteinExistence type="predicted"/>
<accession>A0AAP0EF01</accession>
<dbReference type="EMBL" id="JBBNAF010000012">
    <property type="protein sequence ID" value="KAK9092166.1"/>
    <property type="molecule type" value="Genomic_DNA"/>
</dbReference>